<keyword evidence="6" id="KW-0119">Carbohydrate metabolism</keyword>
<comment type="catalytic activity">
    <reaction evidence="1">
        <text>alpha-D-galactose = beta-D-galactose</text>
        <dbReference type="Rhea" id="RHEA:28675"/>
        <dbReference type="ChEBI" id="CHEBI:27667"/>
        <dbReference type="ChEBI" id="CHEBI:28061"/>
        <dbReference type="EC" id="5.1.3.3"/>
    </reaction>
    <physiologicalReaction direction="right-to-left" evidence="1">
        <dbReference type="Rhea" id="RHEA:28677"/>
    </physiologicalReaction>
</comment>
<proteinExistence type="inferred from homology"/>
<dbReference type="Pfam" id="PF01263">
    <property type="entry name" value="Aldose_epim"/>
    <property type="match status" value="2"/>
</dbReference>
<evidence type="ECO:0000313" key="9">
    <source>
        <dbReference type="EMBL" id="GFG36750.1"/>
    </source>
</evidence>
<dbReference type="GO" id="GO:0030246">
    <property type="term" value="F:carbohydrate binding"/>
    <property type="evidence" value="ECO:0007669"/>
    <property type="project" value="InterPro"/>
</dbReference>
<dbReference type="Proteomes" id="UP000502823">
    <property type="component" value="Unassembled WGS sequence"/>
</dbReference>
<dbReference type="PANTHER" id="PTHR10091:SF0">
    <property type="entry name" value="GALACTOSE MUTAROTASE"/>
    <property type="match status" value="1"/>
</dbReference>
<gene>
    <name evidence="9" type="ORF">Cfor_09452</name>
</gene>
<accession>A0A6L2PYS2</accession>
<protein>
    <recommendedName>
        <fullName evidence="4">Galactose mutarotase</fullName>
    </recommendedName>
    <alternativeName>
        <fullName evidence="7">Aldose 1-epimerase</fullName>
    </alternativeName>
</protein>
<comment type="function">
    <text evidence="8">Mutarotase that catalyzes the interconversion of beta-D-galactose and alpha-D-galactose during galactose metabolism. Beta-D-galactose is metabolized in the liver into glucose 1-phosphate, the primary metabolic fuel, by the action of four enzymes that constitute the Leloir pathway: GALM, GALK1 (galactokinase), GALT (galactose-1-phosphate uridylyltransferase) and GALE (UDP-galactose-4'-epimerase). Involved in the maintenance of the equilibrium between the beta- and alpha-anomers of galactose, therefore ensuring a sufficient supply of the alpha-anomer for GALK1. Also active on D-glucose although shows a preference for galactose over glucose.</text>
</comment>
<comment type="pathway">
    <text evidence="2">Carbohydrate metabolism; galactose metabolism.</text>
</comment>
<evidence type="ECO:0000256" key="4">
    <source>
        <dbReference type="ARBA" id="ARBA00021023"/>
    </source>
</evidence>
<comment type="similarity">
    <text evidence="3">Belongs to the aldose epimerase family.</text>
</comment>
<dbReference type="InterPro" id="IPR011013">
    <property type="entry name" value="Gal_mutarotase_sf_dom"/>
</dbReference>
<dbReference type="GO" id="GO:0033499">
    <property type="term" value="P:galactose catabolic process via UDP-galactose, Leloir pathway"/>
    <property type="evidence" value="ECO:0007669"/>
    <property type="project" value="TreeGrafter"/>
</dbReference>
<name>A0A6L2PYS2_COPFO</name>
<feature type="non-terminal residue" evidence="9">
    <location>
        <position position="1"/>
    </location>
</feature>
<reference evidence="10" key="1">
    <citation type="submission" date="2020-01" db="EMBL/GenBank/DDBJ databases">
        <title>Draft genome sequence of the Termite Coptotermes fromosanus.</title>
        <authorList>
            <person name="Itakura S."/>
            <person name="Yosikawa Y."/>
            <person name="Umezawa K."/>
        </authorList>
    </citation>
    <scope>NUCLEOTIDE SEQUENCE [LARGE SCALE GENOMIC DNA]</scope>
</reference>
<dbReference type="EMBL" id="BLKM01000655">
    <property type="protein sequence ID" value="GFG36750.1"/>
    <property type="molecule type" value="Genomic_DNA"/>
</dbReference>
<dbReference type="CDD" id="cd09019">
    <property type="entry name" value="galactose_mutarotase_like"/>
    <property type="match status" value="2"/>
</dbReference>
<keyword evidence="5" id="KW-0413">Isomerase</keyword>
<evidence type="ECO:0000256" key="1">
    <source>
        <dbReference type="ARBA" id="ARBA00001712"/>
    </source>
</evidence>
<dbReference type="InterPro" id="IPR018052">
    <property type="entry name" value="Ald1_epimerase_CS"/>
</dbReference>
<dbReference type="InterPro" id="IPR047215">
    <property type="entry name" value="Galactose_mutarotase-like"/>
</dbReference>
<dbReference type="GO" id="GO:0004034">
    <property type="term" value="F:aldose 1-epimerase activity"/>
    <property type="evidence" value="ECO:0007669"/>
    <property type="project" value="UniProtKB-EC"/>
</dbReference>
<sequence length="690" mass="76573">CHAAVSSKQTNYCSNSSDVRLVEDTFGTFKNEAGKMETVRRFTLSNQNGMSVEIINYGATITSLHVPDRTGNVEDIVLGFDNVEEYLGPNNPYFGCVVGRVANRIGKGTFSIGSHEYNVTRNRGTYHLHGGTKGFDKALWEAHVDGNKVVFSYLSKCGEEGYPGHVLVQAAYQLSSNNELVLVMSATSTKPTPVNLTNHSYFNLAGHNKGRTGVLEHTMCINADRFTDVDHESIPTGELKCLAGTNMDLQVPRALDHVLSATGGIDHNYCINHCIHGGLIFVARLSETTRTRKRTPERQCIRHQMFLRCLFAVFSCVSVALNVQGWRVDDVTVVEDEYGILGNQTIKRYTFSNANGVTAEIITYGGRITAIKVPDICGEIRDVVLGFDNLEGFLQKNDPYFGAVLGRVANRIGGAKFILNGIQYNLTQNEGSNQLHGGLRGFDKVVWEPYLYNKKLTLSYVSVDGEEGFPGTVLTQVTYQLTSDNELIFSVKATTTKPTPINIANHAYFNLAGQAAGPEGLFQHEVSINANRYTVTDRQSIPTGEVAYVAGTDLEFCTPHKMGPLIQKRGGYDNNYCINRDGHAGPVFVSRVVHPESGRYLEIYSDQPGVQFYTGNGLPQPGSRDPLIGKGSVHYHQYGFKGVDLMQQQSKIQFLSVAAKFSQQRSEPWQYLLTHYHLQIWYNCWEDNEM</sequence>
<evidence type="ECO:0000313" key="10">
    <source>
        <dbReference type="Proteomes" id="UP000502823"/>
    </source>
</evidence>
<evidence type="ECO:0000256" key="8">
    <source>
        <dbReference type="ARBA" id="ARBA00045743"/>
    </source>
</evidence>
<dbReference type="InParanoid" id="A0A6L2PYS2"/>
<dbReference type="PROSITE" id="PS00545">
    <property type="entry name" value="ALDOSE_1_EPIMERASE"/>
    <property type="match status" value="1"/>
</dbReference>
<dbReference type="Gene3D" id="2.70.98.10">
    <property type="match status" value="2"/>
</dbReference>
<evidence type="ECO:0000256" key="5">
    <source>
        <dbReference type="ARBA" id="ARBA00023235"/>
    </source>
</evidence>
<dbReference type="InterPro" id="IPR008183">
    <property type="entry name" value="Aldose_1/G6P_1-epimerase"/>
</dbReference>
<evidence type="ECO:0000256" key="3">
    <source>
        <dbReference type="ARBA" id="ARBA00006206"/>
    </source>
</evidence>
<evidence type="ECO:0000256" key="6">
    <source>
        <dbReference type="ARBA" id="ARBA00023277"/>
    </source>
</evidence>
<comment type="caution">
    <text evidence="9">The sequence shown here is derived from an EMBL/GenBank/DDBJ whole genome shotgun (WGS) entry which is preliminary data.</text>
</comment>
<dbReference type="AlphaFoldDB" id="A0A6L2PYS2"/>
<dbReference type="GO" id="GO:0006006">
    <property type="term" value="P:glucose metabolic process"/>
    <property type="evidence" value="ECO:0007669"/>
    <property type="project" value="TreeGrafter"/>
</dbReference>
<dbReference type="SUPFAM" id="SSF74650">
    <property type="entry name" value="Galactose mutarotase-like"/>
    <property type="match status" value="2"/>
</dbReference>
<dbReference type="FunCoup" id="A0A6L2PYS2">
    <property type="interactions" value="328"/>
</dbReference>
<evidence type="ECO:0000256" key="7">
    <source>
        <dbReference type="ARBA" id="ARBA00032729"/>
    </source>
</evidence>
<dbReference type="OrthoDB" id="274691at2759"/>
<dbReference type="UniPathway" id="UPA00214"/>
<evidence type="ECO:0000256" key="2">
    <source>
        <dbReference type="ARBA" id="ARBA00004947"/>
    </source>
</evidence>
<keyword evidence="10" id="KW-1185">Reference proteome</keyword>
<organism evidence="9 10">
    <name type="scientific">Coptotermes formosanus</name>
    <name type="common">Formosan subterranean termite</name>
    <dbReference type="NCBI Taxonomy" id="36987"/>
    <lineage>
        <taxon>Eukaryota</taxon>
        <taxon>Metazoa</taxon>
        <taxon>Ecdysozoa</taxon>
        <taxon>Arthropoda</taxon>
        <taxon>Hexapoda</taxon>
        <taxon>Insecta</taxon>
        <taxon>Pterygota</taxon>
        <taxon>Neoptera</taxon>
        <taxon>Polyneoptera</taxon>
        <taxon>Dictyoptera</taxon>
        <taxon>Blattodea</taxon>
        <taxon>Blattoidea</taxon>
        <taxon>Termitoidae</taxon>
        <taxon>Rhinotermitidae</taxon>
        <taxon>Coptotermes</taxon>
    </lineage>
</organism>
<dbReference type="InterPro" id="IPR014718">
    <property type="entry name" value="GH-type_carb-bd"/>
</dbReference>
<dbReference type="PANTHER" id="PTHR10091">
    <property type="entry name" value="ALDOSE-1-EPIMERASE"/>
    <property type="match status" value="1"/>
</dbReference>